<reference evidence="1" key="1">
    <citation type="submission" date="2014-05" db="EMBL/GenBank/DDBJ databases">
        <authorList>
            <person name="Chronopoulou M."/>
        </authorList>
    </citation>
    <scope>NUCLEOTIDE SEQUENCE</scope>
    <source>
        <tissue evidence="1">Whole organism</tissue>
    </source>
</reference>
<accession>A0A0K2UJK5</accession>
<sequence>MEIKIHFNYNLNKNR</sequence>
<name>A0A0K2UJK5_LEPSM</name>
<proteinExistence type="predicted"/>
<organism evidence="1">
    <name type="scientific">Lepeophtheirus salmonis</name>
    <name type="common">Salmon louse</name>
    <name type="synonym">Caligus salmonis</name>
    <dbReference type="NCBI Taxonomy" id="72036"/>
    <lineage>
        <taxon>Eukaryota</taxon>
        <taxon>Metazoa</taxon>
        <taxon>Ecdysozoa</taxon>
        <taxon>Arthropoda</taxon>
        <taxon>Crustacea</taxon>
        <taxon>Multicrustacea</taxon>
        <taxon>Hexanauplia</taxon>
        <taxon>Copepoda</taxon>
        <taxon>Siphonostomatoida</taxon>
        <taxon>Caligidae</taxon>
        <taxon>Lepeophtheirus</taxon>
    </lineage>
</organism>
<evidence type="ECO:0000313" key="1">
    <source>
        <dbReference type="EMBL" id="CDW38413.1"/>
    </source>
</evidence>
<protein>
    <submittedName>
        <fullName evidence="1">Uncharacterized protein</fullName>
    </submittedName>
</protein>
<dbReference type="EMBL" id="HACA01021052">
    <property type="protein sequence ID" value="CDW38413.1"/>
    <property type="molecule type" value="Transcribed_RNA"/>
</dbReference>